<evidence type="ECO:0000259" key="10">
    <source>
        <dbReference type="Pfam" id="PF17405"/>
    </source>
</evidence>
<evidence type="ECO:0000256" key="6">
    <source>
        <dbReference type="ARBA" id="ARBA00035000"/>
    </source>
</evidence>
<dbReference type="GO" id="GO:0006409">
    <property type="term" value="P:tRNA export from nucleus"/>
    <property type="evidence" value="ECO:0007669"/>
    <property type="project" value="TreeGrafter"/>
</dbReference>
<dbReference type="InterPro" id="IPR005554">
    <property type="entry name" value="NOL6/Upt22"/>
</dbReference>
<proteinExistence type="inferred from homology"/>
<feature type="domain" description="Nrap protein" evidence="11">
    <location>
        <begin position="779"/>
        <end position="868"/>
    </location>
</feature>
<evidence type="ECO:0000256" key="4">
    <source>
        <dbReference type="ARBA" id="ARBA00022884"/>
    </source>
</evidence>
<dbReference type="Pfam" id="PF17403">
    <property type="entry name" value="Nrap_D2"/>
    <property type="match status" value="1"/>
</dbReference>
<dbReference type="GO" id="GO:0032545">
    <property type="term" value="C:CURI complex"/>
    <property type="evidence" value="ECO:0007669"/>
    <property type="project" value="TreeGrafter"/>
</dbReference>
<dbReference type="InParanoid" id="A0A674DQW7"/>
<evidence type="ECO:0000313" key="14">
    <source>
        <dbReference type="Proteomes" id="UP000472277"/>
    </source>
</evidence>
<dbReference type="Proteomes" id="UP000472277">
    <property type="component" value="Chromosome 27"/>
</dbReference>
<sequence>MHAYTFVNLPLSPCQCQQMEELLKEVSLSERRKKLIDSFVQSVTEQLQTVPQTSEMELSDLSWLSGGVKVPFVLVPKAAKGKFHMAPPISVTIIGSYPLGTCTKPGISVDLAVAIPADVLHPKDALNQRYPRKRAIYLAGLAQHLAASPAIGAMRYSCLHGNRLRPILLLSPPGKDSSSFTLRLHACPPPGFFKPSRFHPQRNNIRTDWYTGLGSSQPVTSEPPTPHYNSSVLGDMLPRAHLQFLTAVSSQCAAFAEGVALLKVWLRQRELDQGVGCFSGFLGSMLLAYLLSCHRVSNTMTAYQLLRNSLHFLAFNDLTENGITLAKGPDSTAPSLAEFHTAFQVVFVDPSGHLNMCADMTACTYKQVQHEASLSLQFWDDPTVDGFHALLMTPKPMIRTSDHVFQLCELVKLQSCCKKLNLLSELMDHSGNYVLTALPFILSLLQRGLGQRVRLLTHSLTPDPEWPVGSDAPKYNAQPPLSFGLLLNPEQAASVLERGPPADSPKAEEFRQLWGSRSELRRFQDGDITEAVVWEGETTCQKRLVPRQLITHLLQLHADIPESCVRYIGGMLDDVIKVGREVCSTGEEESLKVVQSYDDLSRKLWRLEGLPLSITSVQGAHPALRYTQVFPPVPLKLDYSFFDREKLSRSLVPHEVKPCPVYITPVKVICHMEGSGKWPHDRVAIRHIKAAFHISLGELLTQHHHYTCQPSPTHLDVWKDGLVFRIQVAYHREPQVLRESVSPEGLLIVRDNAEAQALEMATMQRPLLTSTLHGLQQLHPCFGAVCRLAKRWLGAQLFSDDITEDTADLLVASLFLQPAPFTPPGSPQVGFLRFLHLLSSFDWRNNPLVVNLNSQLTGEHTHTHTHTMWIILYLTQQCSSYHTHAAVNKDPITSLSFTLSCSPSFYPCLSPSLCLVHALSYPSLSLSPTPLFPSLLPLSFPLSYPSLSLSPTPLSLSPTPPLSLSPTPLFPSLLPPSFPLSYPPLSLSPTPLFPSLLPPSFPLSYPPLSLSPPPLFPSLLPPSFPLSYPPPSLSPTPLFPSLLPPSFPLSYPPLSLSPTPLFPSLLPPAFPLSYPPLSLSPTPRFPSLLPPSFPLSYPPLSLSPPIAADYTEIKNDFIASRESLPVMFMATPNDKKVSIWTKQAPTVQMLQRVVMVAAESLKILEPQLMDSSQIQDVRVVMRPPLDPYDVLIHLSPKQVPLLSQAVDPPHATFSRGILAGRVANTGGALPVIDFNPVTHYLAELRDAFGDLALFFYDPYGGTVIAVLWKPKAFSPLPFKTSQMVARRVEVSGEEAHTVPNVEAVLEDFRVMGQGLVKSVEPRMERWVV</sequence>
<reference evidence="13" key="1">
    <citation type="submission" date="2025-08" db="UniProtKB">
        <authorList>
            <consortium name="Ensembl"/>
        </authorList>
    </citation>
    <scope>IDENTIFICATION</scope>
</reference>
<evidence type="ECO:0000259" key="11">
    <source>
        <dbReference type="Pfam" id="PF17406"/>
    </source>
</evidence>
<dbReference type="FunCoup" id="A0A674DQW7">
    <property type="interactions" value="2659"/>
</dbReference>
<dbReference type="PANTHER" id="PTHR17972:SF0">
    <property type="entry name" value="NUCLEOLAR PROTEIN 6"/>
    <property type="match status" value="1"/>
</dbReference>
<accession>A0A674DQW7</accession>
<dbReference type="Pfam" id="PF17404">
    <property type="entry name" value="Nrap_D3"/>
    <property type="match status" value="1"/>
</dbReference>
<dbReference type="InterPro" id="IPR035371">
    <property type="entry name" value="Nrap_D6"/>
</dbReference>
<dbReference type="Pfam" id="PF03813">
    <property type="entry name" value="Nrap"/>
    <property type="match status" value="1"/>
</dbReference>
<evidence type="ECO:0000313" key="13">
    <source>
        <dbReference type="Ensembl" id="ENSSTUP00000098101.1"/>
    </source>
</evidence>
<dbReference type="GO" id="GO:0006364">
    <property type="term" value="P:rRNA processing"/>
    <property type="evidence" value="ECO:0007669"/>
    <property type="project" value="TreeGrafter"/>
</dbReference>
<dbReference type="InterPro" id="IPR035368">
    <property type="entry name" value="Nrap_D3"/>
</dbReference>
<dbReference type="InterPro" id="IPR035369">
    <property type="entry name" value="Nrap_D4"/>
</dbReference>
<feature type="domain" description="Nrap protein" evidence="11">
    <location>
        <begin position="1108"/>
        <end position="1183"/>
    </location>
</feature>
<dbReference type="GO" id="GO:0003723">
    <property type="term" value="F:RNA binding"/>
    <property type="evidence" value="ECO:0007669"/>
    <property type="project" value="UniProtKB-KW"/>
</dbReference>
<dbReference type="PANTHER" id="PTHR17972">
    <property type="entry name" value="NUCLEOLAR RNA-ASSOCIATED PROTEIN"/>
    <property type="match status" value="1"/>
</dbReference>
<dbReference type="GO" id="GO:0034456">
    <property type="term" value="C:UTP-C complex"/>
    <property type="evidence" value="ECO:0007669"/>
    <property type="project" value="TreeGrafter"/>
</dbReference>
<feature type="domain" description="Nrap protein" evidence="7">
    <location>
        <begin position="109"/>
        <end position="250"/>
    </location>
</feature>
<evidence type="ECO:0000256" key="1">
    <source>
        <dbReference type="ARBA" id="ARBA00004604"/>
    </source>
</evidence>
<organism evidence="13 14">
    <name type="scientific">Salmo trutta</name>
    <name type="common">Brown trout</name>
    <dbReference type="NCBI Taxonomy" id="8032"/>
    <lineage>
        <taxon>Eukaryota</taxon>
        <taxon>Metazoa</taxon>
        <taxon>Chordata</taxon>
        <taxon>Craniata</taxon>
        <taxon>Vertebrata</taxon>
        <taxon>Euteleostomi</taxon>
        <taxon>Actinopterygii</taxon>
        <taxon>Neopterygii</taxon>
        <taxon>Teleostei</taxon>
        <taxon>Protacanthopterygii</taxon>
        <taxon>Salmoniformes</taxon>
        <taxon>Salmonidae</taxon>
        <taxon>Salmoninae</taxon>
        <taxon>Salmo</taxon>
    </lineage>
</organism>
<keyword evidence="5" id="KW-0539">Nucleus</keyword>
<evidence type="ECO:0000256" key="5">
    <source>
        <dbReference type="ARBA" id="ARBA00023242"/>
    </source>
</evidence>
<dbReference type="GO" id="GO:0032040">
    <property type="term" value="C:small-subunit processome"/>
    <property type="evidence" value="ECO:0007669"/>
    <property type="project" value="TreeGrafter"/>
</dbReference>
<evidence type="ECO:0000259" key="7">
    <source>
        <dbReference type="Pfam" id="PF03813"/>
    </source>
</evidence>
<keyword evidence="14" id="KW-1185">Reference proteome</keyword>
<dbReference type="InterPro" id="IPR035082">
    <property type="entry name" value="Nrap_D1"/>
</dbReference>
<dbReference type="Gene3D" id="1.10.1410.10">
    <property type="match status" value="1"/>
</dbReference>
<evidence type="ECO:0000259" key="12">
    <source>
        <dbReference type="Pfam" id="PF17407"/>
    </source>
</evidence>
<dbReference type="InterPro" id="IPR035367">
    <property type="entry name" value="Nrap_D2"/>
</dbReference>
<evidence type="ECO:0000259" key="9">
    <source>
        <dbReference type="Pfam" id="PF17404"/>
    </source>
</evidence>
<comment type="similarity">
    <text evidence="2">Belongs to the NRAP family.</text>
</comment>
<dbReference type="Gene3D" id="3.30.70.3030">
    <property type="match status" value="1"/>
</dbReference>
<feature type="domain" description="Nrap protein" evidence="12">
    <location>
        <begin position="1185"/>
        <end position="1319"/>
    </location>
</feature>
<gene>
    <name evidence="13" type="primary">NOL6</name>
    <name evidence="13" type="synonym">LOC115164931</name>
</gene>
<protein>
    <recommendedName>
        <fullName evidence="3">Nucleolar protein 6</fullName>
    </recommendedName>
</protein>
<dbReference type="Pfam" id="PF17405">
    <property type="entry name" value="Nrap_D4"/>
    <property type="match status" value="1"/>
</dbReference>
<feature type="domain" description="Nrap protein" evidence="10">
    <location>
        <begin position="573"/>
        <end position="777"/>
    </location>
</feature>
<dbReference type="InterPro" id="IPR035370">
    <property type="entry name" value="Nrap_D5"/>
</dbReference>
<name>A0A674DQW7_SALTR</name>
<reference evidence="13" key="2">
    <citation type="submission" date="2025-09" db="UniProtKB">
        <authorList>
            <consortium name="Ensembl"/>
        </authorList>
    </citation>
    <scope>IDENTIFICATION</scope>
</reference>
<comment type="subcellular location">
    <subcellularLocation>
        <location evidence="1">Nucleus</location>
        <location evidence="1">Nucleolus</location>
    </subcellularLocation>
</comment>
<dbReference type="Pfam" id="PF17406">
    <property type="entry name" value="Nrap_D5"/>
    <property type="match status" value="2"/>
</dbReference>
<dbReference type="GeneTree" id="ENSGT00390000018619"/>
<comment type="function">
    <text evidence="6">Part of the small subunit (SSU) processome, first precursor of the small eukaryotic ribosomal subunit. During the assembly of the SSU processome in the nucleolus, many ribosome biogenesis factors, an RNA chaperone and ribosomal proteins associate with the nascent pre-rRNA and work in concert to generate RNA folding, modifications, rearrangements and cleavage as well as targeted degradation of pre-ribosomal RNA by the RNA exosome.</text>
</comment>
<dbReference type="FunFam" id="3.30.70.3030:FF:000001">
    <property type="entry name" value="Nucleolar protein 6"/>
    <property type="match status" value="1"/>
</dbReference>
<evidence type="ECO:0000256" key="3">
    <source>
        <dbReference type="ARBA" id="ARBA00016437"/>
    </source>
</evidence>
<keyword evidence="4" id="KW-0694">RNA-binding</keyword>
<evidence type="ECO:0000256" key="2">
    <source>
        <dbReference type="ARBA" id="ARBA00006674"/>
    </source>
</evidence>
<evidence type="ECO:0000259" key="8">
    <source>
        <dbReference type="Pfam" id="PF17403"/>
    </source>
</evidence>
<dbReference type="FunFam" id="1.10.1410.10:FF:000005">
    <property type="entry name" value="Nucleolar protein 6"/>
    <property type="match status" value="1"/>
</dbReference>
<dbReference type="Pfam" id="PF17407">
    <property type="entry name" value="Nrap_D6"/>
    <property type="match status" value="1"/>
</dbReference>
<dbReference type="Ensembl" id="ENSSTUT00000105332.1">
    <property type="protein sequence ID" value="ENSSTUP00000098101.1"/>
    <property type="gene ID" value="ENSSTUG00000043616.1"/>
</dbReference>
<feature type="domain" description="Nrap protein" evidence="9">
    <location>
        <begin position="400"/>
        <end position="558"/>
    </location>
</feature>
<feature type="domain" description="Nrap protein" evidence="8">
    <location>
        <begin position="254"/>
        <end position="393"/>
    </location>
</feature>